<sequence>MRTEPNLIKQVGDVGILGSGWFGTELGYRLTLAGFKVNMGSRLVPTKGVYCKGAQGGGIPALRKSMHPLGAPLMTLDNAILQTRSRVLFLTIPQDAHQEFCDRYSQMVAGYTIVDVSNSPLRLNTSQSEYVTSGYNSGAENLQALLPQSSVRAHFCSREQLGSFSNQNTSDDIFFNRDFLNQYIISSWSNLAVYYAIHNVCQLGRTLMAVFVVGRSKTDWNHRV</sequence>
<dbReference type="Proteomes" id="UP000245609">
    <property type="component" value="Unassembled WGS sequence"/>
</dbReference>
<dbReference type="AlphaFoldDB" id="A0A2T9ZFL7"/>
<dbReference type="EMBL" id="MBFS01000241">
    <property type="protein sequence ID" value="PVV03376.1"/>
    <property type="molecule type" value="Genomic_DNA"/>
</dbReference>
<dbReference type="InterPro" id="IPR036291">
    <property type="entry name" value="NAD(P)-bd_dom_sf"/>
</dbReference>
<protein>
    <recommendedName>
        <fullName evidence="3">Pyrroline-5-carboxylate reductase catalytic N-terminal domain-containing protein</fullName>
    </recommendedName>
</protein>
<evidence type="ECO:0000313" key="1">
    <source>
        <dbReference type="EMBL" id="PVV03376.1"/>
    </source>
</evidence>
<organism evidence="1 2">
    <name type="scientific">Smittium megazygosporum</name>
    <dbReference type="NCBI Taxonomy" id="133381"/>
    <lineage>
        <taxon>Eukaryota</taxon>
        <taxon>Fungi</taxon>
        <taxon>Fungi incertae sedis</taxon>
        <taxon>Zoopagomycota</taxon>
        <taxon>Kickxellomycotina</taxon>
        <taxon>Harpellomycetes</taxon>
        <taxon>Harpellales</taxon>
        <taxon>Legeriomycetaceae</taxon>
        <taxon>Smittium</taxon>
    </lineage>
</organism>
<keyword evidence="2" id="KW-1185">Reference proteome</keyword>
<evidence type="ECO:0000313" key="2">
    <source>
        <dbReference type="Proteomes" id="UP000245609"/>
    </source>
</evidence>
<dbReference type="STRING" id="133381.A0A2T9ZFL7"/>
<dbReference type="OrthoDB" id="5531758at2759"/>
<dbReference type="SUPFAM" id="SSF51735">
    <property type="entry name" value="NAD(P)-binding Rossmann-fold domains"/>
    <property type="match status" value="1"/>
</dbReference>
<reference evidence="1 2" key="1">
    <citation type="journal article" date="2018" name="MBio">
        <title>Comparative Genomics Reveals the Core Gene Toolbox for the Fungus-Insect Symbiosis.</title>
        <authorList>
            <person name="Wang Y."/>
            <person name="Stata M."/>
            <person name="Wang W."/>
            <person name="Stajich J.E."/>
            <person name="White M.M."/>
            <person name="Moncalvo J.M."/>
        </authorList>
    </citation>
    <scope>NUCLEOTIDE SEQUENCE [LARGE SCALE GENOMIC DNA]</scope>
    <source>
        <strain evidence="1 2">SC-DP-2</strain>
    </source>
</reference>
<accession>A0A2T9ZFL7</accession>
<dbReference type="Gene3D" id="3.40.50.720">
    <property type="entry name" value="NAD(P)-binding Rossmann-like Domain"/>
    <property type="match status" value="1"/>
</dbReference>
<comment type="caution">
    <text evidence="1">The sequence shown here is derived from an EMBL/GenBank/DDBJ whole genome shotgun (WGS) entry which is preliminary data.</text>
</comment>
<evidence type="ECO:0008006" key="3">
    <source>
        <dbReference type="Google" id="ProtNLM"/>
    </source>
</evidence>
<name>A0A2T9ZFL7_9FUNG</name>
<proteinExistence type="predicted"/>
<gene>
    <name evidence="1" type="ORF">BB560_002141</name>
</gene>